<dbReference type="Proteomes" id="UP000284702">
    <property type="component" value="Unassembled WGS sequence"/>
</dbReference>
<sequence>MSPLLKEDNLDANSHVDLIESTLSFYGKAASDITFITADNCPTNASIAIKLGVPLVGCYSHKFNLAMQSYLADYEDALKAIHILMLRLGRQRPLGELKHFTNLQPVELLLFLSKVASVMTCCSIGT</sequence>
<dbReference type="PANTHER" id="PTHR40866">
    <property type="entry name" value="BED-TYPE DOMAIN-CONTAINING PROTEIN"/>
    <property type="match status" value="1"/>
</dbReference>
<organism evidence="1 2">
    <name type="scientific">Aphanomyces astaci</name>
    <name type="common">Crayfish plague agent</name>
    <dbReference type="NCBI Taxonomy" id="112090"/>
    <lineage>
        <taxon>Eukaryota</taxon>
        <taxon>Sar</taxon>
        <taxon>Stramenopiles</taxon>
        <taxon>Oomycota</taxon>
        <taxon>Saprolegniomycetes</taxon>
        <taxon>Saprolegniales</taxon>
        <taxon>Verrucalvaceae</taxon>
        <taxon>Aphanomyces</taxon>
    </lineage>
</organism>
<gene>
    <name evidence="1" type="ORF">B5M09_013332</name>
</gene>
<evidence type="ECO:0000313" key="1">
    <source>
        <dbReference type="EMBL" id="RQM30289.1"/>
    </source>
</evidence>
<name>A0A425DLW2_APHAT</name>
<dbReference type="PANTHER" id="PTHR40866:SF1">
    <property type="entry name" value="BED-TYPE DOMAIN-CONTAINING PROTEIN"/>
    <property type="match status" value="1"/>
</dbReference>
<reference evidence="1" key="1">
    <citation type="submission" date="2018-07" db="EMBL/GenBank/DDBJ databases">
        <title>Annotation of Aphanomyces astaci genome assembly.</title>
        <authorList>
            <person name="Studholme D.J."/>
        </authorList>
    </citation>
    <scope>NUCLEOTIDE SEQUENCE [LARGE SCALE GENOMIC DNA]</scope>
    <source>
        <strain evidence="1">Pc</strain>
    </source>
</reference>
<evidence type="ECO:0000313" key="2">
    <source>
        <dbReference type="Proteomes" id="UP000284702"/>
    </source>
</evidence>
<keyword evidence="2" id="KW-1185">Reference proteome</keyword>
<comment type="caution">
    <text evidence="1">The sequence shown here is derived from an EMBL/GenBank/DDBJ whole genome shotgun (WGS) entry which is preliminary data.</text>
</comment>
<accession>A0A425DLW2</accession>
<dbReference type="EMBL" id="MZMZ02000870">
    <property type="protein sequence ID" value="RQM30289.1"/>
    <property type="molecule type" value="Genomic_DNA"/>
</dbReference>
<proteinExistence type="predicted"/>
<dbReference type="AlphaFoldDB" id="A0A425DLW2"/>
<dbReference type="VEuPathDB" id="FungiDB:H257_18698"/>
<protein>
    <submittedName>
        <fullName evidence="1">Uncharacterized protein</fullName>
    </submittedName>
</protein>